<accession>A0ABW5WFN3</accession>
<feature type="region of interest" description="Disordered" evidence="1">
    <location>
        <begin position="190"/>
        <end position="234"/>
    </location>
</feature>
<keyword evidence="5" id="KW-1185">Reference proteome</keyword>
<proteinExistence type="predicted"/>
<keyword evidence="2" id="KW-0472">Membrane</keyword>
<keyword evidence="2" id="KW-0812">Transmembrane</keyword>
<evidence type="ECO:0000259" key="3">
    <source>
        <dbReference type="Pfam" id="PF13490"/>
    </source>
</evidence>
<feature type="domain" description="Putative zinc-finger" evidence="3">
    <location>
        <begin position="3"/>
        <end position="36"/>
    </location>
</feature>
<organism evidence="4 5">
    <name type="scientific">Prauserella oleivorans</name>
    <dbReference type="NCBI Taxonomy" id="1478153"/>
    <lineage>
        <taxon>Bacteria</taxon>
        <taxon>Bacillati</taxon>
        <taxon>Actinomycetota</taxon>
        <taxon>Actinomycetes</taxon>
        <taxon>Pseudonocardiales</taxon>
        <taxon>Pseudonocardiaceae</taxon>
        <taxon>Prauserella</taxon>
    </lineage>
</organism>
<gene>
    <name evidence="4" type="ORF">ACFS2C_21640</name>
</gene>
<evidence type="ECO:0000256" key="2">
    <source>
        <dbReference type="SAM" id="Phobius"/>
    </source>
</evidence>
<dbReference type="Pfam" id="PF13490">
    <property type="entry name" value="zf-HC2"/>
    <property type="match status" value="1"/>
</dbReference>
<dbReference type="EMBL" id="JBHUOF010000040">
    <property type="protein sequence ID" value="MFD2801996.1"/>
    <property type="molecule type" value="Genomic_DNA"/>
</dbReference>
<evidence type="ECO:0000313" key="5">
    <source>
        <dbReference type="Proteomes" id="UP001597478"/>
    </source>
</evidence>
<sequence length="234" mass="24864">MDCRTAREAISATLDGEEPGVPLAQLDEHVAGCRPCSVWRDGAAEVTRMARLAPVGELPDVTDRALAGFDPVRRRARRGRLRWAVAVAALCQLGVVVAQFLVPDPLHGGGHLLNETAAFNLAVAVALLYVAARPERARSQWPVLLTVSAALVVLSVADVVQGAVGWGRLGTHVPLLAGALLTVLLGTGESGEPRPGRGRATPRWFARSATAAQRREHRPGAREHHQPPAARRAA</sequence>
<feature type="transmembrane region" description="Helical" evidence="2">
    <location>
        <begin position="108"/>
        <end position="131"/>
    </location>
</feature>
<name>A0ABW5WFN3_9PSEU</name>
<keyword evidence="2" id="KW-1133">Transmembrane helix</keyword>
<feature type="transmembrane region" description="Helical" evidence="2">
    <location>
        <begin position="83"/>
        <end position="102"/>
    </location>
</feature>
<dbReference type="InterPro" id="IPR027383">
    <property type="entry name" value="Znf_put"/>
</dbReference>
<evidence type="ECO:0000313" key="4">
    <source>
        <dbReference type="EMBL" id="MFD2801996.1"/>
    </source>
</evidence>
<evidence type="ECO:0000256" key="1">
    <source>
        <dbReference type="SAM" id="MobiDB-lite"/>
    </source>
</evidence>
<dbReference type="RefSeq" id="WP_377384236.1">
    <property type="nucleotide sequence ID" value="NZ_JBHSAN010000002.1"/>
</dbReference>
<feature type="transmembrane region" description="Helical" evidence="2">
    <location>
        <begin position="143"/>
        <end position="163"/>
    </location>
</feature>
<reference evidence="5" key="1">
    <citation type="journal article" date="2019" name="Int. J. Syst. Evol. Microbiol.">
        <title>The Global Catalogue of Microorganisms (GCM) 10K type strain sequencing project: providing services to taxonomists for standard genome sequencing and annotation.</title>
        <authorList>
            <consortium name="The Broad Institute Genomics Platform"/>
            <consortium name="The Broad Institute Genome Sequencing Center for Infectious Disease"/>
            <person name="Wu L."/>
            <person name="Ma J."/>
        </authorList>
    </citation>
    <scope>NUCLEOTIDE SEQUENCE [LARGE SCALE GENOMIC DNA]</scope>
    <source>
        <strain evidence="5">IBRC-M 10906</strain>
    </source>
</reference>
<dbReference type="Proteomes" id="UP001597478">
    <property type="component" value="Unassembled WGS sequence"/>
</dbReference>
<comment type="caution">
    <text evidence="4">The sequence shown here is derived from an EMBL/GenBank/DDBJ whole genome shotgun (WGS) entry which is preliminary data.</text>
</comment>
<protein>
    <submittedName>
        <fullName evidence="4">Zf-HC2 domain-containing protein</fullName>
    </submittedName>
</protein>